<feature type="binding site" evidence="3">
    <location>
        <position position="125"/>
    </location>
    <ligand>
        <name>Zn(2+)</name>
        <dbReference type="ChEBI" id="CHEBI:29105"/>
        <label>2</label>
    </ligand>
</feature>
<keyword evidence="3" id="KW-0862">Zinc</keyword>
<sequence>MDLKKVLEENINALSSIGSDPAGGMTRLLYSDSWLEGQKYVQKQLEDEGLNTHYDEVGNLFGRVEGSKHPEETIMTGSHIDTVVNGGTLDGQFGVISSYLAVRYLLETYGKPLRSLEVISMAEEEGSRFPTAFWGSKNFVQVAERGDVEEIEDSTGAKFVDEMHRQGFDFRDVNKPLRDDIRSFVEIHIEQGSVLEKENLQIGVVNSIAGQRRYTVTLKGEANHAGTTPMNYRKDAVYGFSKISSKMIDRANEIGNPLVATFGKVEPVPNTVNVVPGEVTFTLDCRHTDSEALKAFATEFEEEVNNVATELGLEADIDLWMDEAPTPMDETVVSKIKDAAEKEEVSYKVMHSGAGHDSQVIAPFYPTAMLFVPSVNGVSHSPAEYTELEDLTVGVQVLASALYELAYKD</sequence>
<reference evidence="6 8" key="1">
    <citation type="journal article" date="2012" name="Int. J. Syst. Evol. Microbiol.">
        <title>Characterization of Tetragenococcus strains from sugar thick juice reveals a novel species, Tetragenococcus osmophilus sp. nov., and divides Tetragenococcus halophilus into two subspecies, T. halophilus subsp. halophilus subsp. nov. and T. halophilus subsp. flandriensis subsp. nov.</title>
        <authorList>
            <person name="Juste A."/>
            <person name="Van Trappen S."/>
            <person name="Verreth C."/>
            <person name="Cleenwerck I."/>
            <person name="De Vos P."/>
            <person name="Lievens B."/>
            <person name="Willems K.A."/>
        </authorList>
    </citation>
    <scope>NUCLEOTIDE SEQUENCE [LARGE SCALE GENOMIC DNA]</scope>
    <source>
        <strain evidence="6 8">JCM 31126</strain>
    </source>
</reference>
<dbReference type="NCBIfam" id="NF006771">
    <property type="entry name" value="PRK09290.1-5"/>
    <property type="match status" value="1"/>
</dbReference>
<feature type="domain" description="Peptidase M20 dimerisation" evidence="5">
    <location>
        <begin position="210"/>
        <end position="308"/>
    </location>
</feature>
<dbReference type="Pfam" id="PF01546">
    <property type="entry name" value="Peptidase_M20"/>
    <property type="match status" value="1"/>
</dbReference>
<dbReference type="Proteomes" id="UP001157039">
    <property type="component" value="Unassembled WGS sequence"/>
</dbReference>
<dbReference type="InterPro" id="IPR036264">
    <property type="entry name" value="Bact_exopeptidase_dim_dom"/>
</dbReference>
<accession>A0AA37XMW0</accession>
<feature type="binding site" evidence="4">
    <location>
        <position position="213"/>
    </location>
    <ligand>
        <name>allantoate</name>
        <dbReference type="ChEBI" id="CHEBI:17536"/>
    </ligand>
</feature>
<gene>
    <name evidence="6" type="ORF">C7K38_01860</name>
    <name evidence="7" type="ORF">GCM10025885_23000</name>
</gene>
<dbReference type="AlphaFoldDB" id="A0AA37XMW0"/>
<dbReference type="NCBIfam" id="NF006768">
    <property type="entry name" value="PRK09290.1-1"/>
    <property type="match status" value="1"/>
</dbReference>
<evidence type="ECO:0000313" key="9">
    <source>
        <dbReference type="Proteomes" id="UP001157039"/>
    </source>
</evidence>
<dbReference type="PANTHER" id="PTHR32494:SF5">
    <property type="entry name" value="ALLANTOATE AMIDOHYDROLASE"/>
    <property type="match status" value="1"/>
</dbReference>
<reference evidence="6" key="3">
    <citation type="submission" date="2018-03" db="EMBL/GenBank/DDBJ databases">
        <authorList>
            <person name="Jeon C.O."/>
        </authorList>
    </citation>
    <scope>NUCLEOTIDE SEQUENCE</scope>
    <source>
        <strain evidence="6">JCM 31126</strain>
    </source>
</reference>
<dbReference type="InterPro" id="IPR002933">
    <property type="entry name" value="Peptidase_M20"/>
</dbReference>
<dbReference type="PANTHER" id="PTHR32494">
    <property type="entry name" value="ALLANTOATE DEIMINASE-RELATED"/>
    <property type="match status" value="1"/>
</dbReference>
<evidence type="ECO:0000256" key="2">
    <source>
        <dbReference type="ARBA" id="ARBA00022801"/>
    </source>
</evidence>
<dbReference type="NCBIfam" id="TIGR01879">
    <property type="entry name" value="hydantase"/>
    <property type="match status" value="1"/>
</dbReference>
<dbReference type="InterPro" id="IPR011650">
    <property type="entry name" value="Peptidase_M20_dimer"/>
</dbReference>
<reference evidence="7 9" key="2">
    <citation type="journal article" date="2014" name="Int. J. Syst. Evol. Microbiol.">
        <title>Complete genome sequence of Corynebacterium casei LMG S-19264T (=DSM 44701T), isolated from a smear-ripened cheese.</title>
        <authorList>
            <consortium name="US DOE Joint Genome Institute (JGI-PGF)"/>
            <person name="Walter F."/>
            <person name="Albersmeier A."/>
            <person name="Kalinowski J."/>
            <person name="Ruckert C."/>
        </authorList>
    </citation>
    <scope>NUCLEOTIDE SEQUENCE [LARGE SCALE GENOMIC DNA]</scope>
    <source>
        <strain evidence="7 9">NBRC 114545</strain>
    </source>
</reference>
<dbReference type="InterPro" id="IPR010158">
    <property type="entry name" value="Amidase_Cbmase"/>
</dbReference>
<feature type="binding site" evidence="3">
    <location>
        <position position="79"/>
    </location>
    <ligand>
        <name>Zn(2+)</name>
        <dbReference type="ChEBI" id="CHEBI:29105"/>
        <label>1</label>
    </ligand>
</feature>
<keyword evidence="2 7" id="KW-0378">Hydrolase</keyword>
<feature type="binding site" evidence="3">
    <location>
        <position position="188"/>
    </location>
    <ligand>
        <name>Zn(2+)</name>
        <dbReference type="ChEBI" id="CHEBI:29105"/>
        <label>1</label>
    </ligand>
</feature>
<dbReference type="GO" id="GO:0030145">
    <property type="term" value="F:manganese ion binding"/>
    <property type="evidence" value="ECO:0007669"/>
    <property type="project" value="InterPro"/>
</dbReference>
<dbReference type="SUPFAM" id="SSF55031">
    <property type="entry name" value="Bacterial exopeptidase dimerisation domain"/>
    <property type="match status" value="1"/>
</dbReference>
<protein>
    <submittedName>
        <fullName evidence="6">Allantoate amidohydrolase</fullName>
    </submittedName>
    <submittedName>
        <fullName evidence="7">Zn-dependent hydrolase</fullName>
    </submittedName>
</protein>
<name>A0AA37XMW0_9ENTE</name>
<dbReference type="GO" id="GO:0047652">
    <property type="term" value="F:allantoate deiminase activity"/>
    <property type="evidence" value="ECO:0007669"/>
    <property type="project" value="InterPro"/>
</dbReference>
<evidence type="ECO:0000313" key="6">
    <source>
        <dbReference type="EMBL" id="AYW47229.1"/>
    </source>
</evidence>
<dbReference type="GO" id="GO:0042803">
    <property type="term" value="F:protein homodimerization activity"/>
    <property type="evidence" value="ECO:0007669"/>
    <property type="project" value="InterPro"/>
</dbReference>
<dbReference type="SUPFAM" id="SSF53187">
    <property type="entry name" value="Zn-dependent exopeptidases"/>
    <property type="match status" value="1"/>
</dbReference>
<dbReference type="PIRSF" id="PIRSF001235">
    <property type="entry name" value="Amidase_carbamoylase"/>
    <property type="match status" value="1"/>
</dbReference>
<dbReference type="InterPro" id="IPR017591">
    <property type="entry name" value="Allantoate_amidohydrolase"/>
</dbReference>
<evidence type="ECO:0000256" key="3">
    <source>
        <dbReference type="PIRSR" id="PIRSR001235-1"/>
    </source>
</evidence>
<keyword evidence="3" id="KW-0479">Metal-binding</keyword>
<dbReference type="GO" id="GO:0009442">
    <property type="term" value="P:allantoin assimilation pathway"/>
    <property type="evidence" value="ECO:0007669"/>
    <property type="project" value="InterPro"/>
</dbReference>
<dbReference type="NCBIfam" id="TIGR03176">
    <property type="entry name" value="AllC"/>
    <property type="match status" value="1"/>
</dbReference>
<evidence type="ECO:0000313" key="7">
    <source>
        <dbReference type="EMBL" id="GMA73251.1"/>
    </source>
</evidence>
<dbReference type="Gene3D" id="3.30.70.360">
    <property type="match status" value="1"/>
</dbReference>
<evidence type="ECO:0000256" key="1">
    <source>
        <dbReference type="ARBA" id="ARBA00006153"/>
    </source>
</evidence>
<dbReference type="Gene3D" id="3.40.630.10">
    <property type="entry name" value="Zn peptidases"/>
    <property type="match status" value="1"/>
</dbReference>
<feature type="binding site" evidence="3">
    <location>
        <position position="380"/>
    </location>
    <ligand>
        <name>Zn(2+)</name>
        <dbReference type="ChEBI" id="CHEBI:29105"/>
        <label>2</label>
    </ligand>
</feature>
<dbReference type="EMBL" id="CP027783">
    <property type="protein sequence ID" value="AYW47229.1"/>
    <property type="molecule type" value="Genomic_DNA"/>
</dbReference>
<feature type="binding site" evidence="3">
    <location>
        <position position="90"/>
    </location>
    <ligand>
        <name>Zn(2+)</name>
        <dbReference type="ChEBI" id="CHEBI:29105"/>
        <label>1</label>
    </ligand>
</feature>
<comment type="cofactor">
    <cofactor evidence="3">
        <name>Zn(2+)</name>
        <dbReference type="ChEBI" id="CHEBI:29105"/>
    </cofactor>
    <text evidence="3">Binds 2 Zn(2+) ions per subunit.</text>
</comment>
<dbReference type="EMBL" id="BSUW01000001">
    <property type="protein sequence ID" value="GMA73251.1"/>
    <property type="molecule type" value="Genomic_DNA"/>
</dbReference>
<dbReference type="CDD" id="cd03884">
    <property type="entry name" value="M20_bAS"/>
    <property type="match status" value="1"/>
</dbReference>
<keyword evidence="8" id="KW-1185">Reference proteome</keyword>
<evidence type="ECO:0000313" key="8">
    <source>
        <dbReference type="Proteomes" id="UP000268310"/>
    </source>
</evidence>
<comment type="similarity">
    <text evidence="1">Belongs to the peptidase M20 family.</text>
</comment>
<feature type="binding site" evidence="4">
    <location>
        <position position="273"/>
    </location>
    <ligand>
        <name>allantoate</name>
        <dbReference type="ChEBI" id="CHEBI:17536"/>
    </ligand>
</feature>
<feature type="binding site" evidence="3">
    <location>
        <position position="90"/>
    </location>
    <ligand>
        <name>Zn(2+)</name>
        <dbReference type="ChEBI" id="CHEBI:29105"/>
        <label>2</label>
    </ligand>
</feature>
<feature type="binding site" evidence="4">
    <location>
        <position position="286"/>
    </location>
    <ligand>
        <name>allantoate</name>
        <dbReference type="ChEBI" id="CHEBI:17536"/>
    </ligand>
</feature>
<reference evidence="7" key="4">
    <citation type="submission" date="2023-02" db="EMBL/GenBank/DDBJ databases">
        <authorList>
            <person name="Sun Q."/>
            <person name="Mori K."/>
        </authorList>
    </citation>
    <scope>NUCLEOTIDE SEQUENCE</scope>
    <source>
        <strain evidence="7">NBRC 114545</strain>
    </source>
</reference>
<organism evidence="7 9">
    <name type="scientific">Tetragenococcus osmophilus</name>
    <dbReference type="NCBI Taxonomy" id="526944"/>
    <lineage>
        <taxon>Bacteria</taxon>
        <taxon>Bacillati</taxon>
        <taxon>Bacillota</taxon>
        <taxon>Bacilli</taxon>
        <taxon>Lactobacillales</taxon>
        <taxon>Enterococcaceae</taxon>
        <taxon>Tetragenococcus</taxon>
    </lineage>
</organism>
<evidence type="ECO:0000256" key="4">
    <source>
        <dbReference type="PIRSR" id="PIRSR001235-2"/>
    </source>
</evidence>
<dbReference type="Pfam" id="PF07687">
    <property type="entry name" value="M20_dimer"/>
    <property type="match status" value="1"/>
</dbReference>
<dbReference type="RefSeq" id="WP_123934271.1">
    <property type="nucleotide sequence ID" value="NZ_BSUW01000001.1"/>
</dbReference>
<proteinExistence type="inferred from homology"/>
<dbReference type="Proteomes" id="UP000268310">
    <property type="component" value="Chromosome"/>
</dbReference>
<evidence type="ECO:0000259" key="5">
    <source>
        <dbReference type="Pfam" id="PF07687"/>
    </source>
</evidence>
<dbReference type="KEGG" id="too:C7K38_01860"/>